<organism evidence="4 5">
    <name type="scientific">Glutinoglossum americanum</name>
    <dbReference type="NCBI Taxonomy" id="1670608"/>
    <lineage>
        <taxon>Eukaryota</taxon>
        <taxon>Fungi</taxon>
        <taxon>Dikarya</taxon>
        <taxon>Ascomycota</taxon>
        <taxon>Pezizomycotina</taxon>
        <taxon>Geoglossomycetes</taxon>
        <taxon>Geoglossales</taxon>
        <taxon>Geoglossaceae</taxon>
        <taxon>Glutinoglossum</taxon>
    </lineage>
</organism>
<dbReference type="InterPro" id="IPR013087">
    <property type="entry name" value="Znf_C2H2_type"/>
</dbReference>
<evidence type="ECO:0000256" key="1">
    <source>
        <dbReference type="ARBA" id="ARBA00010402"/>
    </source>
</evidence>
<dbReference type="PANTHER" id="PTHR31315:SF1">
    <property type="entry name" value="PROTEIN SIP5"/>
    <property type="match status" value="1"/>
</dbReference>
<feature type="compositionally biased region" description="Low complexity" evidence="2">
    <location>
        <begin position="705"/>
        <end position="720"/>
    </location>
</feature>
<feature type="region of interest" description="Disordered" evidence="2">
    <location>
        <begin position="558"/>
        <end position="767"/>
    </location>
</feature>
<dbReference type="EMBL" id="JAGHQL010000226">
    <property type="protein sequence ID" value="KAH0536200.1"/>
    <property type="molecule type" value="Genomic_DNA"/>
</dbReference>
<feature type="compositionally biased region" description="Low complexity" evidence="2">
    <location>
        <begin position="369"/>
        <end position="384"/>
    </location>
</feature>
<evidence type="ECO:0000313" key="5">
    <source>
        <dbReference type="Proteomes" id="UP000698800"/>
    </source>
</evidence>
<proteinExistence type="inferred from homology"/>
<feature type="compositionally biased region" description="Basic and acidic residues" evidence="2">
    <location>
        <begin position="559"/>
        <end position="582"/>
    </location>
</feature>
<dbReference type="CDD" id="cd24139">
    <property type="entry name" value="SIP5-like"/>
    <property type="match status" value="1"/>
</dbReference>
<dbReference type="GO" id="GO:0005737">
    <property type="term" value="C:cytoplasm"/>
    <property type="evidence" value="ECO:0007669"/>
    <property type="project" value="TreeGrafter"/>
</dbReference>
<feature type="region of interest" description="Disordered" evidence="2">
    <location>
        <begin position="153"/>
        <end position="217"/>
    </location>
</feature>
<comment type="caution">
    <text evidence="4">The sequence shown here is derived from an EMBL/GenBank/DDBJ whole genome shotgun (WGS) entry which is preliminary data.</text>
</comment>
<evidence type="ECO:0000256" key="2">
    <source>
        <dbReference type="SAM" id="MobiDB-lite"/>
    </source>
</evidence>
<feature type="compositionally biased region" description="Basic and acidic residues" evidence="2">
    <location>
        <begin position="784"/>
        <end position="800"/>
    </location>
</feature>
<gene>
    <name evidence="4" type="ORF">FGG08_006908</name>
</gene>
<feature type="region of interest" description="Disordered" evidence="2">
    <location>
        <begin position="293"/>
        <end position="321"/>
    </location>
</feature>
<evidence type="ECO:0000259" key="3">
    <source>
        <dbReference type="PROSITE" id="PS00028"/>
    </source>
</evidence>
<dbReference type="InterPro" id="IPR039301">
    <property type="entry name" value="Sip5/DA2"/>
</dbReference>
<feature type="region of interest" description="Disordered" evidence="2">
    <location>
        <begin position="782"/>
        <end position="803"/>
    </location>
</feature>
<dbReference type="InterPro" id="IPR003903">
    <property type="entry name" value="UIM_dom"/>
</dbReference>
<feature type="region of interest" description="Disordered" evidence="2">
    <location>
        <begin position="467"/>
        <end position="488"/>
    </location>
</feature>
<feature type="compositionally biased region" description="Polar residues" evidence="2">
    <location>
        <begin position="164"/>
        <end position="175"/>
    </location>
</feature>
<dbReference type="OrthoDB" id="21471at2759"/>
<name>A0A9P8HXC3_9PEZI</name>
<dbReference type="PROSITE" id="PS00028">
    <property type="entry name" value="ZINC_FINGER_C2H2_1"/>
    <property type="match status" value="1"/>
</dbReference>
<dbReference type="PANTHER" id="PTHR31315">
    <property type="entry name" value="PROTEIN SIP5"/>
    <property type="match status" value="1"/>
</dbReference>
<evidence type="ECO:0000313" key="4">
    <source>
        <dbReference type="EMBL" id="KAH0536200.1"/>
    </source>
</evidence>
<protein>
    <recommendedName>
        <fullName evidence="3">C2H2-type domain-containing protein</fullName>
    </recommendedName>
</protein>
<feature type="domain" description="C2H2-type" evidence="3">
    <location>
        <begin position="277"/>
        <end position="299"/>
    </location>
</feature>
<reference evidence="4" key="1">
    <citation type="submission" date="2021-03" db="EMBL/GenBank/DDBJ databases">
        <title>Comparative genomics and phylogenomic investigation of the class Geoglossomycetes provide insights into ecological specialization and systematics.</title>
        <authorList>
            <person name="Melie T."/>
            <person name="Pirro S."/>
            <person name="Miller A.N."/>
            <person name="Quandt A."/>
        </authorList>
    </citation>
    <scope>NUCLEOTIDE SEQUENCE</scope>
    <source>
        <strain evidence="4">GBOQ0MN5Z8</strain>
    </source>
</reference>
<dbReference type="Proteomes" id="UP000698800">
    <property type="component" value="Unassembled WGS sequence"/>
</dbReference>
<feature type="compositionally biased region" description="Low complexity" evidence="2">
    <location>
        <begin position="179"/>
        <end position="200"/>
    </location>
</feature>
<dbReference type="PROSITE" id="PS50330">
    <property type="entry name" value="UIM"/>
    <property type="match status" value="1"/>
</dbReference>
<feature type="region of interest" description="Disordered" evidence="2">
    <location>
        <begin position="828"/>
        <end position="864"/>
    </location>
</feature>
<sequence length="881" mass="93740">MPRPSSSSTDRHPPPVYNSRTGRNRPDLSFLGLGGNGNGNTDRDPVVPEGRRETKVEREARRAERERILREKERERSMKEESVDGGYLVTQGVYTGTEDFNKAVVRQLMIERRLAPFFKGLENHSGSWKDRQLVAAVRGLPIPAADDAYEVDELAKQSKPPPQQLASLTVPITSRSRAHSYTSTSDSSLPSHPTFSLPSNPTSPPPSSSSQFRPRSKTIASLTTKSADGDMVPLEVHLPEDPYVDGRPLEAVLYKEAIECPICFLYYPPYLNKTRCCDQPICSECFVQIKRPDPHPPEHSDPTPPNLGGASSQSREATEDGALVSEPAACPFCVQPEFGVTFEPPPFRRGSAYANQSFAHPLASASSAMSSSSSLSSFPGSGSSVTPNAPTSRRRTTSISASASTVITTDKIRPDWAQKLANARSHAARRAAAATALHTAAYLMNNGNSSEVRGFGGFGRRGGLVRRSAMGNDSPGSASGTGTPRGGEERISFTALAAMAERQGSSSNRGDLGTLGASLADGMLGRVGGDLASRRRTRMMDLEDMMLMEAIRLSLAEEEERKKKEEKEEKKNAKKKEKENKKAAKRGLSFGVGNESSSSAPPAAYDSGNCSPTFEEATHGDTKGKSVDRSGTREPGSAPSTLRNAVTEEASSRAKLLPSPMSGSPFASHGATETCDYQAQPPHHLHPSAQNASQPFHPSHLRHMSNTSSSASSIDSAPGSLRSGIHAFEGSPNTSGLSLSHGHATYDHPDSFRSATPPGGGAGTEPMFNFRSLAAVIGDEEKEAEANHIEHPASAHDSKNIGESSDMRLSSLQTDGYTMDDSTITLKAPASSSGTSNTGFGGLNVSVPSGSNTEHKIGESHGKYVGSVEVVATNPSPATAG</sequence>
<feature type="compositionally biased region" description="Basic and acidic residues" evidence="2">
    <location>
        <begin position="853"/>
        <end position="862"/>
    </location>
</feature>
<accession>A0A9P8HXC3</accession>
<feature type="region of interest" description="Disordered" evidence="2">
    <location>
        <begin position="369"/>
        <end position="402"/>
    </location>
</feature>
<feature type="compositionally biased region" description="Basic and acidic residues" evidence="2">
    <location>
        <begin position="616"/>
        <end position="632"/>
    </location>
</feature>
<comment type="similarity">
    <text evidence="1">Belongs to the SIP5 family.</text>
</comment>
<dbReference type="AlphaFoldDB" id="A0A9P8HXC3"/>
<keyword evidence="5" id="KW-1185">Reference proteome</keyword>
<feature type="region of interest" description="Disordered" evidence="2">
    <location>
        <begin position="1"/>
        <end position="66"/>
    </location>
</feature>
<feature type="compositionally biased region" description="Basic and acidic residues" evidence="2">
    <location>
        <begin position="41"/>
        <end position="66"/>
    </location>
</feature>